<accession>A0AAE3MAR1</accession>
<evidence type="ECO:0000313" key="1">
    <source>
        <dbReference type="EMBL" id="MCW3804240.1"/>
    </source>
</evidence>
<evidence type="ECO:0000313" key="2">
    <source>
        <dbReference type="Proteomes" id="UP001207408"/>
    </source>
</evidence>
<dbReference type="GO" id="GO:0051301">
    <property type="term" value="P:cell division"/>
    <property type="evidence" value="ECO:0007669"/>
    <property type="project" value="UniProtKB-KW"/>
</dbReference>
<keyword evidence="2" id="KW-1185">Reference proteome</keyword>
<keyword evidence="1" id="KW-0131">Cell cycle</keyword>
<sequence length="244" mass="28126">MNFKKIRNISLWMLLIAFFPVVFAFVSKGKSEVVCSHVLVEVKDSVNAQFVTSTQIRSVLLNKYPRLLGGEVENINCEEIETFLKKHDAINECEAYCTVGGNLNVFIGQRKPLLRVFSGYDSYYIDEEGEKMPLSNQFAAHTLVLSGHVNTLDSLNEIIEFARFIEGDPFWNSQIEQIYVENNGEFSLAPRVGDQIVYLGSLENYAVKMRNLYAFYTHGLHPREWNNYREINLKYKDQIICTKK</sequence>
<name>A0AAE3MAR1_9BACT</name>
<comment type="caution">
    <text evidence="1">The sequence shown here is derived from an EMBL/GenBank/DDBJ whole genome shotgun (WGS) entry which is preliminary data.</text>
</comment>
<dbReference type="RefSeq" id="WP_301197465.1">
    <property type="nucleotide sequence ID" value="NZ_JAPDPI010000002.1"/>
</dbReference>
<organism evidence="1 2">
    <name type="scientific">Plebeiibacterium marinum</name>
    <dbReference type="NCBI Taxonomy" id="2992111"/>
    <lineage>
        <taxon>Bacteria</taxon>
        <taxon>Pseudomonadati</taxon>
        <taxon>Bacteroidota</taxon>
        <taxon>Bacteroidia</taxon>
        <taxon>Marinilabiliales</taxon>
        <taxon>Marinilabiliaceae</taxon>
        <taxon>Plebeiibacterium</taxon>
    </lineage>
</organism>
<dbReference type="Proteomes" id="UP001207408">
    <property type="component" value="Unassembled WGS sequence"/>
</dbReference>
<protein>
    <submittedName>
        <fullName evidence="1">Cell division protein FtsQ</fullName>
    </submittedName>
</protein>
<gene>
    <name evidence="1" type="ORF">OM074_01315</name>
</gene>
<dbReference type="EMBL" id="JAPDPI010000002">
    <property type="protein sequence ID" value="MCW3804240.1"/>
    <property type="molecule type" value="Genomic_DNA"/>
</dbReference>
<dbReference type="AlphaFoldDB" id="A0AAE3MAR1"/>
<keyword evidence="1" id="KW-0132">Cell division</keyword>
<proteinExistence type="predicted"/>
<reference evidence="1" key="1">
    <citation type="submission" date="2022-10" db="EMBL/GenBank/DDBJ databases">
        <authorList>
            <person name="Yu W.X."/>
        </authorList>
    </citation>
    <scope>NUCLEOTIDE SEQUENCE</scope>
    <source>
        <strain evidence="1">D04</strain>
    </source>
</reference>